<evidence type="ECO:0000256" key="1">
    <source>
        <dbReference type="ARBA" id="ARBA00011738"/>
    </source>
</evidence>
<dbReference type="Pfam" id="PF00709">
    <property type="entry name" value="Adenylsucc_synt"/>
    <property type="match status" value="1"/>
</dbReference>
<proteinExistence type="inferred from homology"/>
<gene>
    <name evidence="8" type="primary">purA</name>
    <name evidence="11" type="ORF">XE03_1465</name>
</gene>
<dbReference type="HAMAP" id="MF_00011">
    <property type="entry name" value="Adenylosucc_synth"/>
    <property type="match status" value="1"/>
</dbReference>
<evidence type="ECO:0000313" key="11">
    <source>
        <dbReference type="EMBL" id="KUK86515.1"/>
    </source>
</evidence>
<organism evidence="11 12">
    <name type="scientific">candidate division TA06 bacterium 34_109</name>
    <dbReference type="NCBI Taxonomy" id="1635277"/>
    <lineage>
        <taxon>Bacteria</taxon>
        <taxon>Bacteria division TA06</taxon>
    </lineage>
</organism>
<keyword evidence="3 8" id="KW-0479">Metal-binding</keyword>
<dbReference type="Gene3D" id="3.40.440.10">
    <property type="entry name" value="Adenylosuccinate Synthetase, subunit A, domain 1"/>
    <property type="match status" value="1"/>
</dbReference>
<dbReference type="NCBIfam" id="TIGR00184">
    <property type="entry name" value="purA"/>
    <property type="match status" value="1"/>
</dbReference>
<dbReference type="InterPro" id="IPR033128">
    <property type="entry name" value="Adenylosuccin_syn_Lys_AS"/>
</dbReference>
<evidence type="ECO:0000256" key="2">
    <source>
        <dbReference type="ARBA" id="ARBA00022598"/>
    </source>
</evidence>
<evidence type="ECO:0000313" key="12">
    <source>
        <dbReference type="Proteomes" id="UP000053467"/>
    </source>
</evidence>
<keyword evidence="8" id="KW-0963">Cytoplasm</keyword>
<feature type="binding site" description="in other chain" evidence="8">
    <location>
        <position position="127"/>
    </location>
    <ligand>
        <name>IMP</name>
        <dbReference type="ChEBI" id="CHEBI:58053"/>
        <note>ligand shared between dimeric partners</note>
    </ligand>
</feature>
<evidence type="ECO:0000256" key="10">
    <source>
        <dbReference type="RuleBase" id="RU000520"/>
    </source>
</evidence>
<dbReference type="GO" id="GO:0046040">
    <property type="term" value="P:IMP metabolic process"/>
    <property type="evidence" value="ECO:0007669"/>
    <property type="project" value="TreeGrafter"/>
</dbReference>
<dbReference type="InterPro" id="IPR027417">
    <property type="entry name" value="P-loop_NTPase"/>
</dbReference>
<dbReference type="InterPro" id="IPR042110">
    <property type="entry name" value="Adenylosuccinate_synth_dom2"/>
</dbReference>
<feature type="binding site" evidence="8">
    <location>
        <begin position="12"/>
        <end position="18"/>
    </location>
    <ligand>
        <name>GTP</name>
        <dbReference type="ChEBI" id="CHEBI:37565"/>
    </ligand>
</feature>
<protein>
    <recommendedName>
        <fullName evidence="8 10">Adenylosuccinate synthetase</fullName>
        <shortName evidence="8">AMPSase</shortName>
        <shortName evidence="8">AdSS</shortName>
        <ecNumber evidence="8 10">6.3.4.4</ecNumber>
    </recommendedName>
    <alternativeName>
        <fullName evidence="8">IMP--aspartate ligase</fullName>
    </alternativeName>
</protein>
<feature type="binding site" description="in other chain" evidence="8">
    <location>
        <begin position="13"/>
        <end position="16"/>
    </location>
    <ligand>
        <name>IMP</name>
        <dbReference type="ChEBI" id="CHEBI:58053"/>
        <note>ligand shared between dimeric partners</note>
    </ligand>
</feature>
<feature type="binding site" evidence="8">
    <location>
        <begin position="329"/>
        <end position="331"/>
    </location>
    <ligand>
        <name>GTP</name>
        <dbReference type="ChEBI" id="CHEBI:37565"/>
    </ligand>
</feature>
<feature type="binding site" evidence="8">
    <location>
        <position position="303"/>
    </location>
    <ligand>
        <name>GTP</name>
        <dbReference type="ChEBI" id="CHEBI:37565"/>
    </ligand>
</feature>
<dbReference type="GO" id="GO:0000287">
    <property type="term" value="F:magnesium ion binding"/>
    <property type="evidence" value="ECO:0007669"/>
    <property type="project" value="UniProtKB-UniRule"/>
</dbReference>
<keyword evidence="2 8" id="KW-0436">Ligase</keyword>
<feature type="binding site" description="in other chain" evidence="8">
    <location>
        <position position="237"/>
    </location>
    <ligand>
        <name>IMP</name>
        <dbReference type="ChEBI" id="CHEBI:58053"/>
        <note>ligand shared between dimeric partners</note>
    </ligand>
</feature>
<dbReference type="PROSITE" id="PS00513">
    <property type="entry name" value="ADENYLOSUCCIN_SYN_2"/>
    <property type="match status" value="1"/>
</dbReference>
<comment type="subcellular location">
    <subcellularLocation>
        <location evidence="8">Cytoplasm</location>
    </subcellularLocation>
</comment>
<dbReference type="UniPathway" id="UPA00075">
    <property type="reaction ID" value="UER00335"/>
</dbReference>
<reference evidence="12" key="1">
    <citation type="journal article" date="2015" name="MBio">
        <title>Genome-Resolved Metagenomic Analysis Reveals Roles for Candidate Phyla and Other Microbial Community Members in Biogeochemical Transformations in Oil Reservoirs.</title>
        <authorList>
            <person name="Hu P."/>
            <person name="Tom L."/>
            <person name="Singh A."/>
            <person name="Thomas B.C."/>
            <person name="Baker B.J."/>
            <person name="Piceno Y.M."/>
            <person name="Andersen G.L."/>
            <person name="Banfield J.F."/>
        </authorList>
    </citation>
    <scope>NUCLEOTIDE SEQUENCE [LARGE SCALE GENOMIC DNA]</scope>
</reference>
<comment type="caution">
    <text evidence="11">The sequence shown here is derived from an EMBL/GenBank/DDBJ whole genome shotgun (WGS) entry which is preliminary data.</text>
</comment>
<dbReference type="EC" id="6.3.4.4" evidence="8 10"/>
<keyword evidence="5 8" id="KW-0658">Purine biosynthesis</keyword>
<evidence type="ECO:0000256" key="6">
    <source>
        <dbReference type="ARBA" id="ARBA00022842"/>
    </source>
</evidence>
<feature type="active site" description="Proton donor" evidence="8">
    <location>
        <position position="41"/>
    </location>
</feature>
<feature type="binding site" evidence="8">
    <location>
        <begin position="40"/>
        <end position="42"/>
    </location>
    <ligand>
        <name>GTP</name>
        <dbReference type="ChEBI" id="CHEBI:37565"/>
    </ligand>
</feature>
<dbReference type="PROSITE" id="PS01266">
    <property type="entry name" value="ADENYLOSUCCIN_SYN_1"/>
    <property type="match status" value="1"/>
</dbReference>
<dbReference type="GO" id="GO:0004019">
    <property type="term" value="F:adenylosuccinate synthase activity"/>
    <property type="evidence" value="ECO:0007669"/>
    <property type="project" value="UniProtKB-UniRule"/>
</dbReference>
<dbReference type="InterPro" id="IPR018220">
    <property type="entry name" value="Adenylosuccin_syn_GTP-bd"/>
</dbReference>
<sequence>MEAKIVVGLQWGDEGKGKIVDYLSDDADLVVRYQGGANAGHTIVINGKKYILHLIPSGIIRGKLSYIGNGVVVDIDELLKEIENLRKENIDVDNLKISANSHILFEFHKIIDIHEEERKKELSIGTTKSGIGPCYVDKYDRIGIRMGDLLDKNIFLKKLSLRIRNFNEFYCKVFNVEKIDEKKFVEDILEKREKIKDMIVYPEVFAKKVIEGKMRILFEGAQGSLLDVDFGTYPYVTSSNPTSYNSFLGSGIPPYFDYKVIGITKCYTTRVGNGPFPSRMEDGCEEIVRKKGGEFGATTGRKRKCGWLDLPALKYTSFINRTDSIIMTKIDVLSDLGKIYILTDYTVNGTVLTNFPENVEKFDVVKPVFKEFECWTSDEVDDLKKNKISKRIKDFVSFVEKNINVKITHITTGQERNDIIKI</sequence>
<comment type="similarity">
    <text evidence="8 10">Belongs to the adenylosuccinate synthetase family.</text>
</comment>
<feature type="binding site" description="in other chain" evidence="8">
    <location>
        <position position="222"/>
    </location>
    <ligand>
        <name>IMP</name>
        <dbReference type="ChEBI" id="CHEBI:58053"/>
        <note>ligand shared between dimeric partners</note>
    </ligand>
</feature>
<evidence type="ECO:0000256" key="3">
    <source>
        <dbReference type="ARBA" id="ARBA00022723"/>
    </source>
</evidence>
<comment type="cofactor">
    <cofactor evidence="8">
        <name>Mg(2+)</name>
        <dbReference type="ChEBI" id="CHEBI:18420"/>
    </cofactor>
    <text evidence="8">Binds 1 Mg(2+) ion per subunit.</text>
</comment>
<accession>A0A124G064</accession>
<dbReference type="InterPro" id="IPR001114">
    <property type="entry name" value="Adenylosuccinate_synthetase"/>
</dbReference>
<name>A0A124G064_UNCT6</name>
<feature type="binding site" evidence="8">
    <location>
        <position position="40"/>
    </location>
    <ligand>
        <name>Mg(2+)</name>
        <dbReference type="ChEBI" id="CHEBI:18420"/>
    </ligand>
</feature>
<dbReference type="FunFam" id="3.90.170.10:FF:000001">
    <property type="entry name" value="Adenylosuccinate synthetase"/>
    <property type="match status" value="1"/>
</dbReference>
<comment type="function">
    <text evidence="8">Plays an important role in the de novo pathway of purine nucleotide biosynthesis. Catalyzes the first committed step in the biosynthesis of AMP from IMP.</text>
</comment>
<evidence type="ECO:0000256" key="9">
    <source>
        <dbReference type="PROSITE-ProRule" id="PRU10134"/>
    </source>
</evidence>
<comment type="pathway">
    <text evidence="8 10">Purine metabolism; AMP biosynthesis via de novo pathway; AMP from IMP: step 1/2.</text>
</comment>
<evidence type="ECO:0000256" key="8">
    <source>
        <dbReference type="HAMAP-Rule" id="MF_00011"/>
    </source>
</evidence>
<dbReference type="InterPro" id="IPR042111">
    <property type="entry name" value="Adenylosuccinate_synth_dom3"/>
</dbReference>
<dbReference type="Gene3D" id="1.10.300.10">
    <property type="entry name" value="Adenylosuccinate Synthetase, subunit A, domain 2"/>
    <property type="match status" value="1"/>
</dbReference>
<dbReference type="NCBIfam" id="NF002223">
    <property type="entry name" value="PRK01117.1"/>
    <property type="match status" value="1"/>
</dbReference>
<dbReference type="AlphaFoldDB" id="A0A124G064"/>
<keyword evidence="4 8" id="KW-0547">Nucleotide-binding</keyword>
<dbReference type="SUPFAM" id="SSF52540">
    <property type="entry name" value="P-loop containing nucleoside triphosphate hydrolases"/>
    <property type="match status" value="1"/>
</dbReference>
<dbReference type="PANTHER" id="PTHR11846:SF0">
    <property type="entry name" value="ADENYLOSUCCINATE SYNTHETASE"/>
    <property type="match status" value="1"/>
</dbReference>
<feature type="binding site" description="in other chain" evidence="8">
    <location>
        <position position="301"/>
    </location>
    <ligand>
        <name>IMP</name>
        <dbReference type="ChEBI" id="CHEBI:58053"/>
        <note>ligand shared between dimeric partners</note>
    </ligand>
</feature>
<feature type="active site" evidence="9">
    <location>
        <position position="138"/>
    </location>
</feature>
<feature type="binding site" evidence="8">
    <location>
        <begin position="411"/>
        <end position="413"/>
    </location>
    <ligand>
        <name>GTP</name>
        <dbReference type="ChEBI" id="CHEBI:37565"/>
    </ligand>
</feature>
<dbReference type="InterPro" id="IPR042109">
    <property type="entry name" value="Adenylosuccinate_synth_dom1"/>
</dbReference>
<evidence type="ECO:0000256" key="4">
    <source>
        <dbReference type="ARBA" id="ARBA00022741"/>
    </source>
</evidence>
<comment type="catalytic activity">
    <reaction evidence="8 10">
        <text>IMP + L-aspartate + GTP = N(6)-(1,2-dicarboxyethyl)-AMP + GDP + phosphate + 2 H(+)</text>
        <dbReference type="Rhea" id="RHEA:15753"/>
        <dbReference type="ChEBI" id="CHEBI:15378"/>
        <dbReference type="ChEBI" id="CHEBI:29991"/>
        <dbReference type="ChEBI" id="CHEBI:37565"/>
        <dbReference type="ChEBI" id="CHEBI:43474"/>
        <dbReference type="ChEBI" id="CHEBI:57567"/>
        <dbReference type="ChEBI" id="CHEBI:58053"/>
        <dbReference type="ChEBI" id="CHEBI:58189"/>
        <dbReference type="EC" id="6.3.4.4"/>
    </reaction>
</comment>
<keyword evidence="6 8" id="KW-0460">Magnesium</keyword>
<dbReference type="PATRIC" id="fig|1635277.3.peg.677"/>
<comment type="subunit">
    <text evidence="1 8">Homodimer.</text>
</comment>
<dbReference type="CDD" id="cd03108">
    <property type="entry name" value="AdSS"/>
    <property type="match status" value="1"/>
</dbReference>
<evidence type="ECO:0000256" key="7">
    <source>
        <dbReference type="ARBA" id="ARBA00023134"/>
    </source>
</evidence>
<evidence type="ECO:0000256" key="5">
    <source>
        <dbReference type="ARBA" id="ARBA00022755"/>
    </source>
</evidence>
<dbReference type="EMBL" id="LGGX01000017">
    <property type="protein sequence ID" value="KUK86515.1"/>
    <property type="molecule type" value="Genomic_DNA"/>
</dbReference>
<feature type="binding site" evidence="8">
    <location>
        <begin position="297"/>
        <end position="303"/>
    </location>
    <ligand>
        <name>substrate</name>
    </ligand>
</feature>
<feature type="binding site" evidence="8">
    <location>
        <position position="141"/>
    </location>
    <ligand>
        <name>IMP</name>
        <dbReference type="ChEBI" id="CHEBI:58053"/>
        <note>ligand shared between dimeric partners</note>
    </ligand>
</feature>
<feature type="binding site" description="in other chain" evidence="8">
    <location>
        <begin position="38"/>
        <end position="41"/>
    </location>
    <ligand>
        <name>IMP</name>
        <dbReference type="ChEBI" id="CHEBI:58053"/>
        <note>ligand shared between dimeric partners</note>
    </ligand>
</feature>
<dbReference type="Proteomes" id="UP000053467">
    <property type="component" value="Unassembled WGS sequence"/>
</dbReference>
<dbReference type="GO" id="GO:0044208">
    <property type="term" value="P:'de novo' AMP biosynthetic process"/>
    <property type="evidence" value="ECO:0007669"/>
    <property type="project" value="UniProtKB-UniRule"/>
</dbReference>
<dbReference type="Gene3D" id="3.90.170.10">
    <property type="entry name" value="Adenylosuccinate Synthetase, subunit A, domain 3"/>
    <property type="match status" value="1"/>
</dbReference>
<dbReference type="GO" id="GO:0005525">
    <property type="term" value="F:GTP binding"/>
    <property type="evidence" value="ECO:0007669"/>
    <property type="project" value="UniProtKB-UniRule"/>
</dbReference>
<keyword evidence="7 8" id="KW-0342">GTP-binding</keyword>
<dbReference type="FunFam" id="1.10.300.10:FF:000001">
    <property type="entry name" value="Adenylosuccinate synthetase"/>
    <property type="match status" value="1"/>
</dbReference>
<dbReference type="GO" id="GO:0005737">
    <property type="term" value="C:cytoplasm"/>
    <property type="evidence" value="ECO:0007669"/>
    <property type="project" value="UniProtKB-SubCell"/>
</dbReference>
<feature type="binding site" evidence="8">
    <location>
        <position position="13"/>
    </location>
    <ligand>
        <name>Mg(2+)</name>
        <dbReference type="ChEBI" id="CHEBI:18420"/>
    </ligand>
</feature>
<dbReference type="SMART" id="SM00788">
    <property type="entry name" value="Adenylsucc_synt"/>
    <property type="match status" value="1"/>
</dbReference>
<dbReference type="PANTHER" id="PTHR11846">
    <property type="entry name" value="ADENYLOSUCCINATE SYNTHETASE"/>
    <property type="match status" value="1"/>
</dbReference>
<feature type="active site" description="Proton acceptor" evidence="8">
    <location>
        <position position="13"/>
    </location>
</feature>